<dbReference type="NCBIfam" id="TIGR01313">
    <property type="entry name" value="therm_gnt_kin"/>
    <property type="match status" value="1"/>
</dbReference>
<evidence type="ECO:0000256" key="7">
    <source>
        <dbReference type="ARBA" id="ARBA00022840"/>
    </source>
</evidence>
<dbReference type="PANTHER" id="PTHR43442:SF3">
    <property type="entry name" value="GLUCONOKINASE-RELATED"/>
    <property type="match status" value="1"/>
</dbReference>
<proteinExistence type="inferred from homology"/>
<dbReference type="PANTHER" id="PTHR43442">
    <property type="entry name" value="GLUCONOKINASE-RELATED"/>
    <property type="match status" value="1"/>
</dbReference>
<keyword evidence="6 9" id="KW-0418">Kinase</keyword>
<dbReference type="Gene3D" id="3.40.50.300">
    <property type="entry name" value="P-loop containing nucleotide triphosphate hydrolases"/>
    <property type="match status" value="1"/>
</dbReference>
<dbReference type="InterPro" id="IPR031322">
    <property type="entry name" value="Shikimate/glucono_kinase"/>
</dbReference>
<dbReference type="RefSeq" id="WP_274046621.1">
    <property type="nucleotide sequence ID" value="NZ_JANCPR020000020.1"/>
</dbReference>
<protein>
    <recommendedName>
        <fullName evidence="3 9">Gluconokinase</fullName>
        <ecNumber evidence="3 9">2.7.1.12</ecNumber>
    </recommendedName>
</protein>
<evidence type="ECO:0000256" key="1">
    <source>
        <dbReference type="ARBA" id="ARBA00004761"/>
    </source>
</evidence>
<evidence type="ECO:0000256" key="9">
    <source>
        <dbReference type="RuleBase" id="RU363066"/>
    </source>
</evidence>
<gene>
    <name evidence="10" type="ORF">NMN56_021015</name>
</gene>
<reference evidence="10 11" key="1">
    <citation type="submission" date="2023-05" db="EMBL/GenBank/DDBJ databases">
        <title>Streptantibioticus silvisoli sp. nov., acidotolerant actinomycetes 1 from pine litter.</title>
        <authorList>
            <person name="Swiecimska M."/>
            <person name="Golinska P."/>
            <person name="Sangal V."/>
            <person name="Wachnowicz B."/>
            <person name="Goodfellow M."/>
        </authorList>
    </citation>
    <scope>NUCLEOTIDE SEQUENCE [LARGE SCALE GENOMIC DNA]</scope>
    <source>
        <strain evidence="10 11">DSM 42109</strain>
    </source>
</reference>
<evidence type="ECO:0000256" key="5">
    <source>
        <dbReference type="ARBA" id="ARBA00022741"/>
    </source>
</evidence>
<keyword evidence="4 9" id="KW-0808">Transferase</keyword>
<dbReference type="CDD" id="cd02021">
    <property type="entry name" value="GntK"/>
    <property type="match status" value="1"/>
</dbReference>
<dbReference type="InterPro" id="IPR027417">
    <property type="entry name" value="P-loop_NTPase"/>
</dbReference>
<sequence length="165" mass="17818">MGVSGSGKTTIGEALAPQLGVAFADADGFHPRANIDKMSAGVPLDDEDRAPWLAAMADWLAEHAGGGAVLVCSALKRRYRDRLRRASPRLFFLHLDGSYELISERLEQRKGHFMPPSLLRSQFEALEPLEEDERGAAIPIEGPPERTVAEARAALARSGSGSPSR</sequence>
<dbReference type="InterPro" id="IPR006001">
    <property type="entry name" value="Therm_gnt_kin"/>
</dbReference>
<evidence type="ECO:0000256" key="3">
    <source>
        <dbReference type="ARBA" id="ARBA00012054"/>
    </source>
</evidence>
<evidence type="ECO:0000256" key="4">
    <source>
        <dbReference type="ARBA" id="ARBA00022679"/>
    </source>
</evidence>
<dbReference type="EMBL" id="JANCPR020000020">
    <property type="protein sequence ID" value="MDJ1134401.1"/>
    <property type="molecule type" value="Genomic_DNA"/>
</dbReference>
<comment type="caution">
    <text evidence="10">The sequence shown here is derived from an EMBL/GenBank/DDBJ whole genome shotgun (WGS) entry which is preliminary data.</text>
</comment>
<accession>A0ABT6ZZC9</accession>
<dbReference type="EC" id="2.7.1.12" evidence="3 9"/>
<evidence type="ECO:0000256" key="2">
    <source>
        <dbReference type="ARBA" id="ARBA00008420"/>
    </source>
</evidence>
<evidence type="ECO:0000256" key="8">
    <source>
        <dbReference type="ARBA" id="ARBA00048090"/>
    </source>
</evidence>
<comment type="similarity">
    <text evidence="2 9">Belongs to the gluconokinase GntK/GntV family.</text>
</comment>
<dbReference type="GO" id="GO:0046316">
    <property type="term" value="F:gluconokinase activity"/>
    <property type="evidence" value="ECO:0007669"/>
    <property type="project" value="UniProtKB-EC"/>
</dbReference>
<dbReference type="SUPFAM" id="SSF52540">
    <property type="entry name" value="P-loop containing nucleoside triphosphate hydrolases"/>
    <property type="match status" value="1"/>
</dbReference>
<evidence type="ECO:0000313" key="10">
    <source>
        <dbReference type="EMBL" id="MDJ1134401.1"/>
    </source>
</evidence>
<dbReference type="Pfam" id="PF01202">
    <property type="entry name" value="SKI"/>
    <property type="match status" value="1"/>
</dbReference>
<name>A0ABT6ZZC9_9ACTN</name>
<keyword evidence="5 9" id="KW-0547">Nucleotide-binding</keyword>
<dbReference type="Proteomes" id="UP001214441">
    <property type="component" value="Unassembled WGS sequence"/>
</dbReference>
<comment type="catalytic activity">
    <reaction evidence="8 9">
        <text>D-gluconate + ATP = 6-phospho-D-gluconate + ADP + H(+)</text>
        <dbReference type="Rhea" id="RHEA:19433"/>
        <dbReference type="ChEBI" id="CHEBI:15378"/>
        <dbReference type="ChEBI" id="CHEBI:18391"/>
        <dbReference type="ChEBI" id="CHEBI:30616"/>
        <dbReference type="ChEBI" id="CHEBI:58759"/>
        <dbReference type="ChEBI" id="CHEBI:456216"/>
        <dbReference type="EC" id="2.7.1.12"/>
    </reaction>
</comment>
<evidence type="ECO:0000313" key="11">
    <source>
        <dbReference type="Proteomes" id="UP001214441"/>
    </source>
</evidence>
<evidence type="ECO:0000256" key="6">
    <source>
        <dbReference type="ARBA" id="ARBA00022777"/>
    </source>
</evidence>
<comment type="pathway">
    <text evidence="1">Carbohydrate acid metabolism.</text>
</comment>
<keyword evidence="7 9" id="KW-0067">ATP-binding</keyword>
<keyword evidence="11" id="KW-1185">Reference proteome</keyword>
<organism evidence="10 11">
    <name type="scientific">Streptomyces iconiensis</name>
    <dbReference type="NCBI Taxonomy" id="1384038"/>
    <lineage>
        <taxon>Bacteria</taxon>
        <taxon>Bacillati</taxon>
        <taxon>Actinomycetota</taxon>
        <taxon>Actinomycetes</taxon>
        <taxon>Kitasatosporales</taxon>
        <taxon>Streptomycetaceae</taxon>
        <taxon>Streptomyces</taxon>
    </lineage>
</organism>